<name>A0A7J7LEL1_9MAGN</name>
<gene>
    <name evidence="1" type="ORF">GIB67_006512</name>
</gene>
<reference evidence="1 2" key="1">
    <citation type="journal article" date="2020" name="IScience">
        <title>Genome Sequencing of the Endangered Kingdonia uniflora (Circaeasteraceae, Ranunculales) Reveals Potential Mechanisms of Evolutionary Specialization.</title>
        <authorList>
            <person name="Sun Y."/>
            <person name="Deng T."/>
            <person name="Zhang A."/>
            <person name="Moore M.J."/>
            <person name="Landis J.B."/>
            <person name="Lin N."/>
            <person name="Zhang H."/>
            <person name="Zhang X."/>
            <person name="Huang J."/>
            <person name="Zhang X."/>
            <person name="Sun H."/>
            <person name="Wang H."/>
        </authorList>
    </citation>
    <scope>NUCLEOTIDE SEQUENCE [LARGE SCALE GENOMIC DNA]</scope>
    <source>
        <strain evidence="1">TB1705</strain>
        <tissue evidence="1">Leaf</tissue>
    </source>
</reference>
<sequence length="105" mass="11888">MLAKLCALTSFYGDGRFVDDIEDEVEIGEKQIIKKTRLEAGVVTEDSKKFDGDGLEMKHYEETTEKEVHRAIDLLGGKARNVVTLMREVHMINDFQLLGSPTKED</sequence>
<dbReference type="EMBL" id="JACGCM010002332">
    <property type="protein sequence ID" value="KAF6141067.1"/>
    <property type="molecule type" value="Genomic_DNA"/>
</dbReference>
<accession>A0A7J7LEL1</accession>
<proteinExistence type="predicted"/>
<protein>
    <submittedName>
        <fullName evidence="1">Uncharacterized protein</fullName>
    </submittedName>
</protein>
<evidence type="ECO:0000313" key="2">
    <source>
        <dbReference type="Proteomes" id="UP000541444"/>
    </source>
</evidence>
<organism evidence="1 2">
    <name type="scientific">Kingdonia uniflora</name>
    <dbReference type="NCBI Taxonomy" id="39325"/>
    <lineage>
        <taxon>Eukaryota</taxon>
        <taxon>Viridiplantae</taxon>
        <taxon>Streptophyta</taxon>
        <taxon>Embryophyta</taxon>
        <taxon>Tracheophyta</taxon>
        <taxon>Spermatophyta</taxon>
        <taxon>Magnoliopsida</taxon>
        <taxon>Ranunculales</taxon>
        <taxon>Circaeasteraceae</taxon>
        <taxon>Kingdonia</taxon>
    </lineage>
</organism>
<comment type="caution">
    <text evidence="1">The sequence shown here is derived from an EMBL/GenBank/DDBJ whole genome shotgun (WGS) entry which is preliminary data.</text>
</comment>
<dbReference type="AlphaFoldDB" id="A0A7J7LEL1"/>
<keyword evidence="2" id="KW-1185">Reference proteome</keyword>
<evidence type="ECO:0000313" key="1">
    <source>
        <dbReference type="EMBL" id="KAF6141067.1"/>
    </source>
</evidence>
<dbReference type="Proteomes" id="UP000541444">
    <property type="component" value="Unassembled WGS sequence"/>
</dbReference>